<protein>
    <submittedName>
        <fullName evidence="1">Uncharacterized protein</fullName>
    </submittedName>
</protein>
<evidence type="ECO:0000313" key="1">
    <source>
        <dbReference type="EMBL" id="CBY37657.1"/>
    </source>
</evidence>
<proteinExistence type="predicted"/>
<accession>E4YQB2</accession>
<reference evidence="1" key="1">
    <citation type="journal article" date="2010" name="Science">
        <title>Plasticity of animal genome architecture unmasked by rapid evolution of a pelagic tunicate.</title>
        <authorList>
            <person name="Denoeud F."/>
            <person name="Henriet S."/>
            <person name="Mungpakdee S."/>
            <person name="Aury J.M."/>
            <person name="Da Silva C."/>
            <person name="Brinkmann H."/>
            <person name="Mikhaleva J."/>
            <person name="Olsen L.C."/>
            <person name="Jubin C."/>
            <person name="Canestro C."/>
            <person name="Bouquet J.M."/>
            <person name="Danks G."/>
            <person name="Poulain J."/>
            <person name="Campsteijn C."/>
            <person name="Adamski M."/>
            <person name="Cross I."/>
            <person name="Yadetie F."/>
            <person name="Muffato M."/>
            <person name="Louis A."/>
            <person name="Butcher S."/>
            <person name="Tsagkogeorga G."/>
            <person name="Konrad A."/>
            <person name="Singh S."/>
            <person name="Jensen M.F."/>
            <person name="Cong E.H."/>
            <person name="Eikeseth-Otteraa H."/>
            <person name="Noel B."/>
            <person name="Anthouard V."/>
            <person name="Porcel B.M."/>
            <person name="Kachouri-Lafond R."/>
            <person name="Nishino A."/>
            <person name="Ugolini M."/>
            <person name="Chourrout P."/>
            <person name="Nishida H."/>
            <person name="Aasland R."/>
            <person name="Huzurbazar S."/>
            <person name="Westhof E."/>
            <person name="Delsuc F."/>
            <person name="Lehrach H."/>
            <person name="Reinhardt R."/>
            <person name="Weissenbach J."/>
            <person name="Roy S.W."/>
            <person name="Artiguenave F."/>
            <person name="Postlethwait J.H."/>
            <person name="Manak J.R."/>
            <person name="Thompson E.M."/>
            <person name="Jaillon O."/>
            <person name="Du Pasquier L."/>
            <person name="Boudinot P."/>
            <person name="Liberles D.A."/>
            <person name="Volff J.N."/>
            <person name="Philippe H."/>
            <person name="Lenhard B."/>
            <person name="Roest Crollius H."/>
            <person name="Wincker P."/>
            <person name="Chourrout D."/>
        </authorList>
    </citation>
    <scope>NUCLEOTIDE SEQUENCE [LARGE SCALE GENOMIC DNA]</scope>
</reference>
<name>E4YQB2_OIKDI</name>
<dbReference type="Proteomes" id="UP000011014">
    <property type="component" value="Unassembled WGS sequence"/>
</dbReference>
<sequence>ELFATNRPKNEFSVIMISSSPQNNGRQNPAPLENAVWIFNNEEQLDLVDSQRPISFLDSQMDKIHKVNEFMQRKLCVINNHQPGFEEFFIPVLSSRCYMNFETDGFLERLHFDGGSMVRDGNSCTIKMCKDREILSFCDKNCHNPCGPSGVFDVLTCSWNCESVCKPLI</sequence>
<gene>
    <name evidence="1" type="ORF">GSOID_T00031138001</name>
</gene>
<dbReference type="AlphaFoldDB" id="E4YQB2"/>
<feature type="non-terminal residue" evidence="1">
    <location>
        <position position="1"/>
    </location>
</feature>
<dbReference type="EMBL" id="FN655029">
    <property type="protein sequence ID" value="CBY37657.1"/>
    <property type="molecule type" value="Genomic_DNA"/>
</dbReference>
<organism evidence="1">
    <name type="scientific">Oikopleura dioica</name>
    <name type="common">Tunicate</name>
    <dbReference type="NCBI Taxonomy" id="34765"/>
    <lineage>
        <taxon>Eukaryota</taxon>
        <taxon>Metazoa</taxon>
        <taxon>Chordata</taxon>
        <taxon>Tunicata</taxon>
        <taxon>Appendicularia</taxon>
        <taxon>Copelata</taxon>
        <taxon>Oikopleuridae</taxon>
        <taxon>Oikopleura</taxon>
    </lineage>
</organism>